<dbReference type="CDD" id="cd00229">
    <property type="entry name" value="SGNH_hydrolase"/>
    <property type="match status" value="1"/>
</dbReference>
<evidence type="ECO:0000259" key="1">
    <source>
        <dbReference type="Pfam" id="PF13472"/>
    </source>
</evidence>
<dbReference type="SUPFAM" id="SSF52266">
    <property type="entry name" value="SGNH hydrolase"/>
    <property type="match status" value="1"/>
</dbReference>
<dbReference type="PANTHER" id="PTHR30383:SF5">
    <property type="entry name" value="SGNH HYDROLASE-TYPE ESTERASE DOMAIN-CONTAINING PROTEIN"/>
    <property type="match status" value="1"/>
</dbReference>
<proteinExistence type="predicted"/>
<comment type="caution">
    <text evidence="2">The sequence shown here is derived from an EMBL/GenBank/DDBJ whole genome shotgun (WGS) entry which is preliminary data.</text>
</comment>
<feature type="domain" description="SGNH hydrolase-type esterase" evidence="1">
    <location>
        <begin position="188"/>
        <end position="366"/>
    </location>
</feature>
<dbReference type="Pfam" id="PF13472">
    <property type="entry name" value="Lipase_GDSL_2"/>
    <property type="match status" value="1"/>
</dbReference>
<reference evidence="3" key="1">
    <citation type="journal article" date="2019" name="Int. J. Syst. Evol. Microbiol.">
        <title>The Global Catalogue of Microorganisms (GCM) 10K type strain sequencing project: providing services to taxonomists for standard genome sequencing and annotation.</title>
        <authorList>
            <consortium name="The Broad Institute Genomics Platform"/>
            <consortium name="The Broad Institute Genome Sequencing Center for Infectious Disease"/>
            <person name="Wu L."/>
            <person name="Ma J."/>
        </authorList>
    </citation>
    <scope>NUCLEOTIDE SEQUENCE [LARGE SCALE GENOMIC DNA]</scope>
    <source>
        <strain evidence="3">JCM 17759</strain>
    </source>
</reference>
<evidence type="ECO:0000313" key="3">
    <source>
        <dbReference type="Proteomes" id="UP001500840"/>
    </source>
</evidence>
<protein>
    <recommendedName>
        <fullName evidence="1">SGNH hydrolase-type esterase domain-containing protein</fullName>
    </recommendedName>
</protein>
<accession>A0ABP8NTK4</accession>
<evidence type="ECO:0000313" key="2">
    <source>
        <dbReference type="EMBL" id="GAA4470724.1"/>
    </source>
</evidence>
<dbReference type="InterPro" id="IPR013830">
    <property type="entry name" value="SGNH_hydro"/>
</dbReference>
<dbReference type="Proteomes" id="UP001500840">
    <property type="component" value="Unassembled WGS sequence"/>
</dbReference>
<dbReference type="Gene3D" id="3.40.50.1110">
    <property type="entry name" value="SGNH hydrolase"/>
    <property type="match status" value="1"/>
</dbReference>
<keyword evidence="3" id="KW-1185">Reference proteome</keyword>
<dbReference type="EMBL" id="BAABGA010000114">
    <property type="protein sequence ID" value="GAA4470724.1"/>
    <property type="molecule type" value="Genomic_DNA"/>
</dbReference>
<sequence length="386" mass="42617">MRHGLLLGILVGLTMFIGAAVNAQETASWRYAPELLKPFWNSGVVEDESVLFLRENPTEVAVGKVLFPIKEIVSVQGSSGEITYEAGVDYRFEPGSRELIIPVGSRIVTSTPSDLRRPANSQRHRLTHRDGNGEILFGATLEYHQLQTLVTYEKMSDDWPIQMPTFDSAVLPSTLRKLHDREPLSVVLLGDSISTGCNASGWGNGAPYQPAYQDLLVQHLRAHYQTEVTLNNLSVGGTSTPWGITMIDKVAEHQPDLVILAFGMNDSAGRTAKDYGQNVATMIASTRAELPKAEFILVASMLGNRDWVTLKHEVFPEYRDELAALRQPGVALADMTSVWDEFFKRKKDADLTGNGVNHPNDFGHRVYAQILSALLIDPGFVTAKTK</sequence>
<organism evidence="2 3">
    <name type="scientific">Novipirellula rosea</name>
    <dbReference type="NCBI Taxonomy" id="1031540"/>
    <lineage>
        <taxon>Bacteria</taxon>
        <taxon>Pseudomonadati</taxon>
        <taxon>Planctomycetota</taxon>
        <taxon>Planctomycetia</taxon>
        <taxon>Pirellulales</taxon>
        <taxon>Pirellulaceae</taxon>
        <taxon>Novipirellula</taxon>
    </lineage>
</organism>
<gene>
    <name evidence="2" type="ORF">GCM10023156_64400</name>
</gene>
<name>A0ABP8NTK4_9BACT</name>
<dbReference type="RefSeq" id="WP_345327797.1">
    <property type="nucleotide sequence ID" value="NZ_BAABGA010000114.1"/>
</dbReference>
<dbReference type="InterPro" id="IPR036514">
    <property type="entry name" value="SGNH_hydro_sf"/>
</dbReference>
<dbReference type="InterPro" id="IPR051532">
    <property type="entry name" value="Ester_Hydrolysis_Enzymes"/>
</dbReference>
<dbReference type="PANTHER" id="PTHR30383">
    <property type="entry name" value="THIOESTERASE 1/PROTEASE 1/LYSOPHOSPHOLIPASE L1"/>
    <property type="match status" value="1"/>
</dbReference>